<dbReference type="EMBL" id="CP017599">
    <property type="protein sequence ID" value="AOW99250.1"/>
    <property type="molecule type" value="Genomic_DNA"/>
</dbReference>
<reference evidence="4" key="1">
    <citation type="submission" date="2016-10" db="EMBL/GenBank/DDBJ databases">
        <title>Comparative genomics uncovers the prolific and rare metabolic potential of the cyanobacterial genus Moorea.</title>
        <authorList>
            <person name="Leao T."/>
            <person name="Castelao G."/>
            <person name="Korobeynikov A."/>
            <person name="Monroe E.A."/>
            <person name="Podell S."/>
            <person name="Glukhov E."/>
            <person name="Allen E."/>
            <person name="Gerwick W.H."/>
            <person name="Gerwick L."/>
        </authorList>
    </citation>
    <scope>NUCLEOTIDE SEQUENCE [LARGE SCALE GENOMIC DNA]</scope>
    <source>
        <strain evidence="4">PAL-8-15-08-1</strain>
    </source>
</reference>
<keyword evidence="1" id="KW-0472">Membrane</keyword>
<dbReference type="Pfam" id="PF02517">
    <property type="entry name" value="Rce1-like"/>
    <property type="match status" value="1"/>
</dbReference>
<dbReference type="GO" id="GO:0080120">
    <property type="term" value="P:CAAX-box protein maturation"/>
    <property type="evidence" value="ECO:0007669"/>
    <property type="project" value="UniProtKB-ARBA"/>
</dbReference>
<gene>
    <name evidence="3" type="ORF">BJP34_07080</name>
</gene>
<feature type="transmembrane region" description="Helical" evidence="1">
    <location>
        <begin position="60"/>
        <end position="77"/>
    </location>
</feature>
<feature type="domain" description="CAAX prenyl protease 2/Lysostaphin resistance protein A-like" evidence="2">
    <location>
        <begin position="138"/>
        <end position="228"/>
    </location>
</feature>
<dbReference type="KEGG" id="mpro:BJP34_07080"/>
<feature type="transmembrane region" description="Helical" evidence="1">
    <location>
        <begin position="170"/>
        <end position="188"/>
    </location>
</feature>
<evidence type="ECO:0000259" key="2">
    <source>
        <dbReference type="Pfam" id="PF02517"/>
    </source>
</evidence>
<dbReference type="AlphaFoldDB" id="A0A1D8TNK8"/>
<accession>A0A1D8TNK8</accession>
<sequence length="287" mass="31079">MAILDQATNGSFVSLMTSTTILKLGTFFLAWVVLWLPLALPIAMVLKWRPNQPLAPGQKLPLLAALYLIAPLILWGASQLEGVPFSDYGLEWKLSVLGSLGLGLGVGIFSLIIVFTGQLSLGWVRWNSENWQRLLPILLPVMLLGLWIGLTEELVFRGFLVNQLKQDYSIGVGAAISSGVFALLHLVWEQKDTIPQLPGLWLMGMVLVLARWVDGGSLGLAWGLHAGWIWGLTCLDSAELIAYTGSGPIWITGLAGKPLAGIVGLLCLLGVGALLLLMLPNQLVNIW</sequence>
<evidence type="ECO:0000256" key="1">
    <source>
        <dbReference type="SAM" id="Phobius"/>
    </source>
</evidence>
<dbReference type="PANTHER" id="PTHR39430:SF1">
    <property type="entry name" value="PROTEASE"/>
    <property type="match status" value="1"/>
</dbReference>
<feature type="transmembrane region" description="Helical" evidence="1">
    <location>
        <begin position="97"/>
        <end position="121"/>
    </location>
</feature>
<feature type="transmembrane region" description="Helical" evidence="1">
    <location>
        <begin position="133"/>
        <end position="150"/>
    </location>
</feature>
<keyword evidence="1" id="KW-1133">Transmembrane helix</keyword>
<name>A0A1D8TNK8_9CYAN</name>
<feature type="transmembrane region" description="Helical" evidence="1">
    <location>
        <begin position="24"/>
        <end position="48"/>
    </location>
</feature>
<dbReference type="InterPro" id="IPR003675">
    <property type="entry name" value="Rce1/LyrA-like_dom"/>
</dbReference>
<dbReference type="OrthoDB" id="3034706at2"/>
<feature type="transmembrane region" description="Helical" evidence="1">
    <location>
        <begin position="228"/>
        <end position="251"/>
    </location>
</feature>
<dbReference type="GO" id="GO:0004175">
    <property type="term" value="F:endopeptidase activity"/>
    <property type="evidence" value="ECO:0007669"/>
    <property type="project" value="UniProtKB-ARBA"/>
</dbReference>
<proteinExistence type="predicted"/>
<dbReference type="STRING" id="1458985.BJP34_07080"/>
<dbReference type="PANTHER" id="PTHR39430">
    <property type="entry name" value="MEMBRANE-ASSOCIATED PROTEASE-RELATED"/>
    <property type="match status" value="1"/>
</dbReference>
<evidence type="ECO:0000313" key="3">
    <source>
        <dbReference type="EMBL" id="AOW99250.1"/>
    </source>
</evidence>
<feature type="transmembrane region" description="Helical" evidence="1">
    <location>
        <begin position="258"/>
        <end position="279"/>
    </location>
</feature>
<evidence type="ECO:0000313" key="4">
    <source>
        <dbReference type="Proteomes" id="UP000177870"/>
    </source>
</evidence>
<feature type="transmembrane region" description="Helical" evidence="1">
    <location>
        <begin position="200"/>
        <end position="222"/>
    </location>
</feature>
<dbReference type="Proteomes" id="UP000177870">
    <property type="component" value="Chromosome"/>
</dbReference>
<organism evidence="3 4">
    <name type="scientific">Moorena producens PAL-8-15-08-1</name>
    <dbReference type="NCBI Taxonomy" id="1458985"/>
    <lineage>
        <taxon>Bacteria</taxon>
        <taxon>Bacillati</taxon>
        <taxon>Cyanobacteriota</taxon>
        <taxon>Cyanophyceae</taxon>
        <taxon>Coleofasciculales</taxon>
        <taxon>Coleofasciculaceae</taxon>
        <taxon>Moorena</taxon>
    </lineage>
</organism>
<protein>
    <submittedName>
        <fullName evidence="3">Abortive phage infection protein</fullName>
    </submittedName>
</protein>
<keyword evidence="1" id="KW-0812">Transmembrane</keyword>